<dbReference type="Gene3D" id="3.30.300.90">
    <property type="entry name" value="BolA-like"/>
    <property type="match status" value="1"/>
</dbReference>
<organism evidence="2 3">
    <name type="scientific">Acanthamoeba castellanii (strain ATCC 30010 / Neff)</name>
    <dbReference type="NCBI Taxonomy" id="1257118"/>
    <lineage>
        <taxon>Eukaryota</taxon>
        <taxon>Amoebozoa</taxon>
        <taxon>Discosea</taxon>
        <taxon>Longamoebia</taxon>
        <taxon>Centramoebida</taxon>
        <taxon>Acanthamoebidae</taxon>
        <taxon>Acanthamoeba</taxon>
    </lineage>
</organism>
<sequence>MSKGTGVRRLGLAMKQKTSQLESGLLPVKLNIVDESHLHAGHRFVKESGITQETHFKVFVVSKAFEGKSLVARHRLCYSLIDQEIKEGVHAVALTTLTPEEDKEKEVV</sequence>
<dbReference type="GO" id="GO:0016226">
    <property type="term" value="P:iron-sulfur cluster assembly"/>
    <property type="evidence" value="ECO:0007669"/>
    <property type="project" value="TreeGrafter"/>
</dbReference>
<dbReference type="InterPro" id="IPR036065">
    <property type="entry name" value="BolA-like_sf"/>
</dbReference>
<dbReference type="Proteomes" id="UP000011083">
    <property type="component" value="Unassembled WGS sequence"/>
</dbReference>
<comment type="similarity">
    <text evidence="1">Belongs to the BolA/IbaG family.</text>
</comment>
<evidence type="ECO:0000313" key="3">
    <source>
        <dbReference type="Proteomes" id="UP000011083"/>
    </source>
</evidence>
<dbReference type="Pfam" id="PF01722">
    <property type="entry name" value="BolA"/>
    <property type="match status" value="1"/>
</dbReference>
<dbReference type="VEuPathDB" id="AmoebaDB:ACA1_283060"/>
<dbReference type="SUPFAM" id="SSF82657">
    <property type="entry name" value="BolA-like"/>
    <property type="match status" value="1"/>
</dbReference>
<dbReference type="InterPro" id="IPR002634">
    <property type="entry name" value="BolA"/>
</dbReference>
<dbReference type="RefSeq" id="XP_004344862.1">
    <property type="nucleotide sequence ID" value="XM_004344812.1"/>
</dbReference>
<evidence type="ECO:0000256" key="1">
    <source>
        <dbReference type="RuleBase" id="RU003860"/>
    </source>
</evidence>
<dbReference type="STRING" id="1257118.L8H6K5"/>
<dbReference type="KEGG" id="acan:ACA1_283060"/>
<dbReference type="EMBL" id="KB007908">
    <property type="protein sequence ID" value="ELR21119.1"/>
    <property type="molecule type" value="Genomic_DNA"/>
</dbReference>
<dbReference type="PANTHER" id="PTHR46230">
    <property type="match status" value="1"/>
</dbReference>
<dbReference type="PANTHER" id="PTHR46230:SF7">
    <property type="entry name" value="BOLA-LIKE PROTEIN 1"/>
    <property type="match status" value="1"/>
</dbReference>
<protein>
    <submittedName>
        <fullName evidence="2">BolA like protein</fullName>
    </submittedName>
</protein>
<dbReference type="GeneID" id="14921997"/>
<accession>L8H6K5</accession>
<gene>
    <name evidence="2" type="ORF">ACA1_283060</name>
</gene>
<proteinExistence type="inferred from homology"/>
<keyword evidence="3" id="KW-1185">Reference proteome</keyword>
<dbReference type="OrthoDB" id="4983at2759"/>
<reference evidence="2 3" key="1">
    <citation type="journal article" date="2013" name="Genome Biol.">
        <title>Genome of Acanthamoeba castellanii highlights extensive lateral gene transfer and early evolution of tyrosine kinase signaling.</title>
        <authorList>
            <person name="Clarke M."/>
            <person name="Lohan A.J."/>
            <person name="Liu B."/>
            <person name="Lagkouvardos I."/>
            <person name="Roy S."/>
            <person name="Zafar N."/>
            <person name="Bertelli C."/>
            <person name="Schilde C."/>
            <person name="Kianianmomeni A."/>
            <person name="Burglin T.R."/>
            <person name="Frech C."/>
            <person name="Turcotte B."/>
            <person name="Kopec K.O."/>
            <person name="Synnott J.M."/>
            <person name="Choo C."/>
            <person name="Paponov I."/>
            <person name="Finkler A."/>
            <person name="Soon Heng Tan C."/>
            <person name="Hutchins A.P."/>
            <person name="Weinmeier T."/>
            <person name="Rattei T."/>
            <person name="Chu J.S."/>
            <person name="Gimenez G."/>
            <person name="Irimia M."/>
            <person name="Rigden D.J."/>
            <person name="Fitzpatrick D.A."/>
            <person name="Lorenzo-Morales J."/>
            <person name="Bateman A."/>
            <person name="Chiu C.H."/>
            <person name="Tang P."/>
            <person name="Hegemann P."/>
            <person name="Fromm H."/>
            <person name="Raoult D."/>
            <person name="Greub G."/>
            <person name="Miranda-Saavedra D."/>
            <person name="Chen N."/>
            <person name="Nash P."/>
            <person name="Ginger M.L."/>
            <person name="Horn M."/>
            <person name="Schaap P."/>
            <person name="Caler L."/>
            <person name="Loftus B."/>
        </authorList>
    </citation>
    <scope>NUCLEOTIDE SEQUENCE [LARGE SCALE GENOMIC DNA]</scope>
    <source>
        <strain evidence="2 3">Neff</strain>
    </source>
</reference>
<dbReference type="OMA" id="MTRVEIH"/>
<dbReference type="AlphaFoldDB" id="L8H6K5"/>
<dbReference type="PIRSF" id="PIRSF003113">
    <property type="entry name" value="BolA"/>
    <property type="match status" value="1"/>
</dbReference>
<name>L8H6K5_ACACF</name>
<evidence type="ECO:0000313" key="2">
    <source>
        <dbReference type="EMBL" id="ELR21119.1"/>
    </source>
</evidence>